<dbReference type="EMBL" id="JADKGK010000015">
    <property type="protein sequence ID" value="MBL0003831.1"/>
    <property type="molecule type" value="Genomic_DNA"/>
</dbReference>
<name>A0A935M4M7_9MICO</name>
<reference evidence="1 3" key="1">
    <citation type="submission" date="2020-10" db="EMBL/GenBank/DDBJ databases">
        <title>Connecting structure to function with the recovery of over 1000 high-quality activated sludge metagenome-assembled genomes encoding full-length rRNA genes using long-read sequencing.</title>
        <authorList>
            <person name="Singleton C.M."/>
            <person name="Petriglieri F."/>
            <person name="Kristensen J.M."/>
            <person name="Kirkegaard R.H."/>
            <person name="Michaelsen T.Y."/>
            <person name="Andersen M.H."/>
            <person name="Karst S.M."/>
            <person name="Dueholm M.S."/>
            <person name="Nielsen P.H."/>
            <person name="Albertsen M."/>
        </authorList>
    </citation>
    <scope>NUCLEOTIDE SEQUENCE [LARGE SCALE GENOMIC DNA]</scope>
    <source>
        <strain evidence="1">Ega_18-Q3-R5-49_MAXAC.001</strain>
        <strain evidence="2">Ribe_18-Q3-R11-54_MAXAC.001</strain>
    </source>
</reference>
<dbReference type="InterPro" id="IPR025984">
    <property type="entry name" value="DCTPP"/>
</dbReference>
<dbReference type="Proteomes" id="UP000886632">
    <property type="component" value="Unassembled WGS sequence"/>
</dbReference>
<protein>
    <submittedName>
        <fullName evidence="1">Nucleotide pyrophosphohydrolase</fullName>
    </submittedName>
</protein>
<dbReference type="InterPro" id="IPR052555">
    <property type="entry name" value="dCTP_Pyrophosphatase"/>
</dbReference>
<dbReference type="GO" id="GO:0006253">
    <property type="term" value="P:dCTP catabolic process"/>
    <property type="evidence" value="ECO:0007669"/>
    <property type="project" value="TreeGrafter"/>
</dbReference>
<dbReference type="GO" id="GO:0042262">
    <property type="term" value="P:DNA protection"/>
    <property type="evidence" value="ECO:0007669"/>
    <property type="project" value="TreeGrafter"/>
</dbReference>
<dbReference type="PANTHER" id="PTHR46523:SF1">
    <property type="entry name" value="DCTP PYROPHOSPHATASE 1"/>
    <property type="match status" value="1"/>
</dbReference>
<dbReference type="SUPFAM" id="SSF101386">
    <property type="entry name" value="all-alpha NTP pyrophosphatases"/>
    <property type="match status" value="1"/>
</dbReference>
<dbReference type="CDD" id="cd11537">
    <property type="entry name" value="NTP-PPase_RS21-C6_like"/>
    <property type="match status" value="1"/>
</dbReference>
<evidence type="ECO:0000313" key="1">
    <source>
        <dbReference type="EMBL" id="MBK7274345.1"/>
    </source>
</evidence>
<proteinExistence type="predicted"/>
<dbReference type="PIRSF" id="PIRSF029826">
    <property type="entry name" value="UCP029826_pph"/>
    <property type="match status" value="1"/>
</dbReference>
<dbReference type="GO" id="GO:0005829">
    <property type="term" value="C:cytosol"/>
    <property type="evidence" value="ECO:0007669"/>
    <property type="project" value="TreeGrafter"/>
</dbReference>
<organism evidence="1 3">
    <name type="scientific">Candidatus Phosphoribacter hodrii</name>
    <dbReference type="NCBI Taxonomy" id="2953743"/>
    <lineage>
        <taxon>Bacteria</taxon>
        <taxon>Bacillati</taxon>
        <taxon>Actinomycetota</taxon>
        <taxon>Actinomycetes</taxon>
        <taxon>Micrococcales</taxon>
        <taxon>Dermatophilaceae</taxon>
        <taxon>Candidatus Phosphoribacter</taxon>
    </lineage>
</organism>
<comment type="caution">
    <text evidence="1">The sequence shown here is derived from an EMBL/GenBank/DDBJ whole genome shotgun (WGS) entry which is preliminary data.</text>
</comment>
<dbReference type="Proteomes" id="UP000726105">
    <property type="component" value="Unassembled WGS sequence"/>
</dbReference>
<sequence>MGDEQAAYLLEDLQRECRDFRDERDWAQFHDPKSLVLALVGEVGELAELFQWVPSQEAAVRFGEGRPKERAGEEMSDIFIYLLSLAEVLDIDLLSAARAKLAHARLRFPAAEVVSVAPEKA</sequence>
<dbReference type="Gene3D" id="1.10.287.1080">
    <property type="entry name" value="MazG-like"/>
    <property type="match status" value="1"/>
</dbReference>
<evidence type="ECO:0000313" key="2">
    <source>
        <dbReference type="EMBL" id="MBL0003831.1"/>
    </source>
</evidence>
<dbReference type="PANTHER" id="PTHR46523">
    <property type="entry name" value="DCTP PYROPHOSPHATASE 1"/>
    <property type="match status" value="1"/>
</dbReference>
<dbReference type="AlphaFoldDB" id="A0A935M4M7"/>
<gene>
    <name evidence="1" type="ORF">IPI13_14645</name>
    <name evidence="2" type="ORF">IPP00_07485</name>
</gene>
<evidence type="ECO:0000313" key="3">
    <source>
        <dbReference type="Proteomes" id="UP000726105"/>
    </source>
</evidence>
<dbReference type="EMBL" id="JADJIB010000005">
    <property type="protein sequence ID" value="MBK7274345.1"/>
    <property type="molecule type" value="Genomic_DNA"/>
</dbReference>
<dbReference type="GO" id="GO:0047840">
    <property type="term" value="F:dCTP diphosphatase activity"/>
    <property type="evidence" value="ECO:0007669"/>
    <property type="project" value="TreeGrafter"/>
</dbReference>
<accession>A0A935M4M7</accession>